<protein>
    <submittedName>
        <fullName evidence="3">DUF2231 domain-containing protein</fullName>
    </submittedName>
</protein>
<feature type="transmembrane region" description="Helical" evidence="1">
    <location>
        <begin position="47"/>
        <end position="68"/>
    </location>
</feature>
<gene>
    <name evidence="3" type="ORF">ACFQ1G_04260</name>
</gene>
<sequence>MEQVPDFWRTEVLHSLAVHFPIALLIVAFLFKIVALRYKREVWERGGTVLLGLGVIGAWVAIFTGNLADGIVSKELCDPTVLKEHENMAWTTAWLYTAAFLIDGLRYIKIPLFKNKIFLIVVILILTGSTVLLTYVGHLGATLVYQQAAGVYTPSPDCSEFE</sequence>
<dbReference type="RefSeq" id="WP_380737031.1">
    <property type="nucleotide sequence ID" value="NZ_JBHTJP010000032.1"/>
</dbReference>
<feature type="domain" description="DUF2231" evidence="2">
    <location>
        <begin position="13"/>
        <end position="151"/>
    </location>
</feature>
<dbReference type="Proteomes" id="UP001597100">
    <property type="component" value="Unassembled WGS sequence"/>
</dbReference>
<dbReference type="Pfam" id="PF09990">
    <property type="entry name" value="DUF2231"/>
    <property type="match status" value="1"/>
</dbReference>
<keyword evidence="1" id="KW-1133">Transmembrane helix</keyword>
<keyword evidence="1" id="KW-0472">Membrane</keyword>
<dbReference type="EMBL" id="JBHTJP010000032">
    <property type="protein sequence ID" value="MFD0975998.1"/>
    <property type="molecule type" value="Genomic_DNA"/>
</dbReference>
<organism evidence="3 4">
    <name type="scientific">Salinimicrobium gaetbulicola</name>
    <dbReference type="NCBI Taxonomy" id="999702"/>
    <lineage>
        <taxon>Bacteria</taxon>
        <taxon>Pseudomonadati</taxon>
        <taxon>Bacteroidota</taxon>
        <taxon>Flavobacteriia</taxon>
        <taxon>Flavobacteriales</taxon>
        <taxon>Flavobacteriaceae</taxon>
        <taxon>Salinimicrobium</taxon>
    </lineage>
</organism>
<feature type="transmembrane region" description="Helical" evidence="1">
    <location>
        <begin position="117"/>
        <end position="136"/>
    </location>
</feature>
<evidence type="ECO:0000259" key="2">
    <source>
        <dbReference type="Pfam" id="PF09990"/>
    </source>
</evidence>
<evidence type="ECO:0000313" key="3">
    <source>
        <dbReference type="EMBL" id="MFD0975998.1"/>
    </source>
</evidence>
<feature type="transmembrane region" description="Helical" evidence="1">
    <location>
        <begin position="88"/>
        <end position="105"/>
    </location>
</feature>
<dbReference type="InterPro" id="IPR019251">
    <property type="entry name" value="DUF2231_TM"/>
</dbReference>
<keyword evidence="4" id="KW-1185">Reference proteome</keyword>
<reference evidence="4" key="1">
    <citation type="journal article" date="2019" name="Int. J. Syst. Evol. Microbiol.">
        <title>The Global Catalogue of Microorganisms (GCM) 10K type strain sequencing project: providing services to taxonomists for standard genome sequencing and annotation.</title>
        <authorList>
            <consortium name="The Broad Institute Genomics Platform"/>
            <consortium name="The Broad Institute Genome Sequencing Center for Infectious Disease"/>
            <person name="Wu L."/>
            <person name="Ma J."/>
        </authorList>
    </citation>
    <scope>NUCLEOTIDE SEQUENCE [LARGE SCALE GENOMIC DNA]</scope>
    <source>
        <strain evidence="4">CCUG 60898</strain>
    </source>
</reference>
<proteinExistence type="predicted"/>
<feature type="transmembrane region" description="Helical" evidence="1">
    <location>
        <begin position="12"/>
        <end position="35"/>
    </location>
</feature>
<evidence type="ECO:0000313" key="4">
    <source>
        <dbReference type="Proteomes" id="UP001597100"/>
    </source>
</evidence>
<accession>A0ABW3ID97</accession>
<comment type="caution">
    <text evidence="3">The sequence shown here is derived from an EMBL/GenBank/DDBJ whole genome shotgun (WGS) entry which is preliminary data.</text>
</comment>
<evidence type="ECO:0000256" key="1">
    <source>
        <dbReference type="SAM" id="Phobius"/>
    </source>
</evidence>
<name>A0ABW3ID97_9FLAO</name>
<keyword evidence="1" id="KW-0812">Transmembrane</keyword>